<comment type="caution">
    <text evidence="1">The sequence shown here is derived from an EMBL/GenBank/DDBJ whole genome shotgun (WGS) entry which is preliminary data.</text>
</comment>
<dbReference type="AlphaFoldDB" id="A0AAD9N9X4"/>
<dbReference type="Proteomes" id="UP001208570">
    <property type="component" value="Unassembled WGS sequence"/>
</dbReference>
<organism evidence="1 2">
    <name type="scientific">Paralvinella palmiformis</name>
    <dbReference type="NCBI Taxonomy" id="53620"/>
    <lineage>
        <taxon>Eukaryota</taxon>
        <taxon>Metazoa</taxon>
        <taxon>Spiralia</taxon>
        <taxon>Lophotrochozoa</taxon>
        <taxon>Annelida</taxon>
        <taxon>Polychaeta</taxon>
        <taxon>Sedentaria</taxon>
        <taxon>Canalipalpata</taxon>
        <taxon>Terebellida</taxon>
        <taxon>Terebelliformia</taxon>
        <taxon>Alvinellidae</taxon>
        <taxon>Paralvinella</taxon>
    </lineage>
</organism>
<reference evidence="1" key="1">
    <citation type="journal article" date="2023" name="Mol. Biol. Evol.">
        <title>Third-Generation Sequencing Reveals the Adaptive Role of the Epigenome in Three Deep-Sea Polychaetes.</title>
        <authorList>
            <person name="Perez M."/>
            <person name="Aroh O."/>
            <person name="Sun Y."/>
            <person name="Lan Y."/>
            <person name="Juniper S.K."/>
            <person name="Young C.R."/>
            <person name="Angers B."/>
            <person name="Qian P.Y."/>
        </authorList>
    </citation>
    <scope>NUCLEOTIDE SEQUENCE</scope>
    <source>
        <strain evidence="1">P08H-3</strain>
    </source>
</reference>
<evidence type="ECO:0000313" key="1">
    <source>
        <dbReference type="EMBL" id="KAK2160853.1"/>
    </source>
</evidence>
<accession>A0AAD9N9X4</accession>
<proteinExistence type="predicted"/>
<gene>
    <name evidence="1" type="ORF">LSH36_126g07016</name>
</gene>
<evidence type="ECO:0000313" key="2">
    <source>
        <dbReference type="Proteomes" id="UP001208570"/>
    </source>
</evidence>
<name>A0AAD9N9X4_9ANNE</name>
<protein>
    <submittedName>
        <fullName evidence="1">Uncharacterized protein</fullName>
    </submittedName>
</protein>
<dbReference type="EMBL" id="JAODUP010000126">
    <property type="protein sequence ID" value="KAK2160853.1"/>
    <property type="molecule type" value="Genomic_DNA"/>
</dbReference>
<sequence>MRSTSAFWVQYKSQEEVQNEIWDVVETWQREWYDVMGKTGQSAGSCYHGYGGTIQERDFRRRYSSVDDPADTDGITSIGSQRGSVDIIAVNASSRNSSMDLGGSSSENSVGVLLDWNNLGSPDEIKTWSRSNKTDMLKSYSPGRMVQSLKGVTTTEEVL</sequence>
<keyword evidence="2" id="KW-1185">Reference proteome</keyword>